<dbReference type="EMBL" id="JARAWC010000030">
    <property type="protein sequence ID" value="MDX2964377.1"/>
    <property type="molecule type" value="Genomic_DNA"/>
</dbReference>
<accession>A0AAP6BGP2</accession>
<keyword evidence="3" id="KW-1185">Reference proteome</keyword>
<gene>
    <name evidence="1" type="ORF">PV399_32370</name>
    <name evidence="2" type="ORF">PV666_44675</name>
</gene>
<reference evidence="1 3" key="1">
    <citation type="journal article" date="2023" name="Microb. Genom.">
        <title>Mesoterricola silvestris gen. nov., sp. nov., Mesoterricola sediminis sp. nov., Geothrix oryzae sp. nov., Geothrix edaphica sp. nov., Geothrix rubra sp. nov., and Geothrix limicola sp. nov., six novel members of Acidobacteriota isolated from soils.</title>
        <authorList>
            <person name="Weisberg A.J."/>
            <person name="Pearce E."/>
            <person name="Kramer C.G."/>
            <person name="Chang J.H."/>
            <person name="Clarke C.R."/>
        </authorList>
    </citation>
    <scope>NUCLEOTIDE SEQUENCE</scope>
    <source>
        <strain evidence="2 3">NB05-1H</strain>
        <strain evidence="1">NRRL_B-16521</strain>
    </source>
</reference>
<organism evidence="1 4">
    <name type="scientific">Streptomyces acidiscabies</name>
    <dbReference type="NCBI Taxonomy" id="42234"/>
    <lineage>
        <taxon>Bacteria</taxon>
        <taxon>Bacillati</taxon>
        <taxon>Actinomycetota</taxon>
        <taxon>Actinomycetes</taxon>
        <taxon>Kitasatosporales</taxon>
        <taxon>Streptomycetaceae</taxon>
        <taxon>Streptomyces</taxon>
    </lineage>
</organism>
<sequence length="136" mass="15903">MSSVYSYPMPLRWADADIYGHINNALFLRYMEEARTRMFKDMLPDNDADRRRRAFVVSEAQITYRNPLEYSETPVDVQVRVLKCRGAKLDLGYEIRDTERIYAVATTMMAAYDLDTGRPRRISEDELAFLAAYVQE</sequence>
<evidence type="ECO:0000313" key="2">
    <source>
        <dbReference type="EMBL" id="MDX3024912.1"/>
    </source>
</evidence>
<dbReference type="SUPFAM" id="SSF54637">
    <property type="entry name" value="Thioesterase/thiol ester dehydrase-isomerase"/>
    <property type="match status" value="1"/>
</dbReference>
<dbReference type="EMBL" id="JARAWP010000039">
    <property type="protein sequence ID" value="MDX3024912.1"/>
    <property type="molecule type" value="Genomic_DNA"/>
</dbReference>
<evidence type="ECO:0000313" key="3">
    <source>
        <dbReference type="Proteomes" id="UP001272987"/>
    </source>
</evidence>
<name>A0AAP6BGP2_9ACTN</name>
<dbReference type="AlphaFoldDB" id="A0AAP6BGP2"/>
<dbReference type="PANTHER" id="PTHR31793">
    <property type="entry name" value="4-HYDROXYBENZOYL-COA THIOESTERASE FAMILY MEMBER"/>
    <property type="match status" value="1"/>
</dbReference>
<comment type="caution">
    <text evidence="1">The sequence shown here is derived from an EMBL/GenBank/DDBJ whole genome shotgun (WGS) entry which is preliminary data.</text>
</comment>
<dbReference type="Pfam" id="PF13279">
    <property type="entry name" value="4HBT_2"/>
    <property type="match status" value="1"/>
</dbReference>
<dbReference type="GO" id="GO:0047617">
    <property type="term" value="F:fatty acyl-CoA hydrolase activity"/>
    <property type="evidence" value="ECO:0007669"/>
    <property type="project" value="TreeGrafter"/>
</dbReference>
<evidence type="ECO:0000313" key="1">
    <source>
        <dbReference type="EMBL" id="MDX2964377.1"/>
    </source>
</evidence>
<dbReference type="Gene3D" id="3.10.129.10">
    <property type="entry name" value="Hotdog Thioesterase"/>
    <property type="match status" value="1"/>
</dbReference>
<dbReference type="CDD" id="cd00586">
    <property type="entry name" value="4HBT"/>
    <property type="match status" value="1"/>
</dbReference>
<dbReference type="Proteomes" id="UP001282288">
    <property type="component" value="Unassembled WGS sequence"/>
</dbReference>
<protein>
    <submittedName>
        <fullName evidence="1">Thioesterase family protein</fullName>
    </submittedName>
</protein>
<dbReference type="RefSeq" id="WP_010352602.1">
    <property type="nucleotide sequence ID" value="NZ_CP122369.1"/>
</dbReference>
<dbReference type="InterPro" id="IPR050563">
    <property type="entry name" value="4-hydroxybenzoyl-CoA_TE"/>
</dbReference>
<dbReference type="PANTHER" id="PTHR31793:SF24">
    <property type="entry name" value="LONG-CHAIN ACYL-COA THIOESTERASE FADM"/>
    <property type="match status" value="1"/>
</dbReference>
<dbReference type="InterPro" id="IPR029069">
    <property type="entry name" value="HotDog_dom_sf"/>
</dbReference>
<proteinExistence type="predicted"/>
<dbReference type="GeneID" id="69812497"/>
<evidence type="ECO:0000313" key="4">
    <source>
        <dbReference type="Proteomes" id="UP001282288"/>
    </source>
</evidence>
<dbReference type="Proteomes" id="UP001272987">
    <property type="component" value="Unassembled WGS sequence"/>
</dbReference>